<dbReference type="AlphaFoldDB" id="A0ABD6T903"/>
<organism evidence="1 2">
    <name type="scientific">Bacillus pseudomycoides</name>
    <dbReference type="NCBI Taxonomy" id="64104"/>
    <lineage>
        <taxon>Bacteria</taxon>
        <taxon>Bacillati</taxon>
        <taxon>Bacillota</taxon>
        <taxon>Bacilli</taxon>
        <taxon>Bacillales</taxon>
        <taxon>Bacillaceae</taxon>
        <taxon>Bacillus</taxon>
        <taxon>Bacillus cereus group</taxon>
    </lineage>
</organism>
<dbReference type="EMBL" id="NUTL01000064">
    <property type="protein sequence ID" value="PHE94859.1"/>
    <property type="molecule type" value="Genomic_DNA"/>
</dbReference>
<evidence type="ECO:0000313" key="2">
    <source>
        <dbReference type="Proteomes" id="UP000221918"/>
    </source>
</evidence>
<comment type="caution">
    <text evidence="1">The sequence shown here is derived from an EMBL/GenBank/DDBJ whole genome shotgun (WGS) entry which is preliminary data.</text>
</comment>
<accession>A0ABD6T903</accession>
<gene>
    <name evidence="1" type="ORF">COF81_15545</name>
</gene>
<protein>
    <submittedName>
        <fullName evidence="1">Uncharacterized protein</fullName>
    </submittedName>
</protein>
<dbReference type="Proteomes" id="UP000221918">
    <property type="component" value="Unassembled WGS sequence"/>
</dbReference>
<name>A0ABD6T903_9BACI</name>
<proteinExistence type="predicted"/>
<sequence length="61" mass="6591">MLDGLEGEVSFDMCKASFSLGGFCFITLFMGGKSSTSTCSESKEGRWGGEKPPLIKISLYK</sequence>
<evidence type="ECO:0000313" key="1">
    <source>
        <dbReference type="EMBL" id="PHE94859.1"/>
    </source>
</evidence>
<reference evidence="1 2" key="1">
    <citation type="submission" date="2017-09" db="EMBL/GenBank/DDBJ databases">
        <title>Large-scale bioinformatics analysis of Bacillus genomes uncovers conserved roles of natural products in bacterial physiology.</title>
        <authorList>
            <consortium name="Agbiome Team Llc"/>
            <person name="Bleich R.M."/>
            <person name="Grubbs K.J."/>
            <person name="Santa Maria K.C."/>
            <person name="Allen S.E."/>
            <person name="Farag S."/>
            <person name="Shank E.A."/>
            <person name="Bowers A."/>
        </authorList>
    </citation>
    <scope>NUCLEOTIDE SEQUENCE [LARGE SCALE GENOMIC DNA]</scope>
    <source>
        <strain evidence="1 2">AFS037265</strain>
    </source>
</reference>